<evidence type="ECO:0000313" key="1">
    <source>
        <dbReference type="Proteomes" id="UP000095286"/>
    </source>
</evidence>
<name>A0AC35TJ89_9BILA</name>
<evidence type="ECO:0000313" key="2">
    <source>
        <dbReference type="WBParaSite" id="RSKR_0000112100.1"/>
    </source>
</evidence>
<organism evidence="1 2">
    <name type="scientific">Rhabditophanes sp. KR3021</name>
    <dbReference type="NCBI Taxonomy" id="114890"/>
    <lineage>
        <taxon>Eukaryota</taxon>
        <taxon>Metazoa</taxon>
        <taxon>Ecdysozoa</taxon>
        <taxon>Nematoda</taxon>
        <taxon>Chromadorea</taxon>
        <taxon>Rhabditida</taxon>
        <taxon>Tylenchina</taxon>
        <taxon>Panagrolaimomorpha</taxon>
        <taxon>Strongyloidoidea</taxon>
        <taxon>Alloionematidae</taxon>
        <taxon>Rhabditophanes</taxon>
    </lineage>
</organism>
<protein>
    <submittedName>
        <fullName evidence="2">SAM domain-containing protein</fullName>
    </submittedName>
</protein>
<dbReference type="Proteomes" id="UP000095286">
    <property type="component" value="Unplaced"/>
</dbReference>
<sequence>MVYQISFHRPMCFWNANEVEVWLKHRKPKLALRYSGVFINNYVTGRVLLDLTESDLVDIGIRTNEERQDLLLEIKKEKLVSDLDELVKLKEIK</sequence>
<dbReference type="WBParaSite" id="RSKR_0000112100.1">
    <property type="protein sequence ID" value="RSKR_0000112100.1"/>
    <property type="gene ID" value="RSKR_0000112100"/>
</dbReference>
<reference evidence="2" key="1">
    <citation type="submission" date="2016-11" db="UniProtKB">
        <authorList>
            <consortium name="WormBaseParasite"/>
        </authorList>
    </citation>
    <scope>IDENTIFICATION</scope>
    <source>
        <strain evidence="2">KR3021</strain>
    </source>
</reference>
<accession>A0AC35TJ89</accession>
<proteinExistence type="predicted"/>